<comment type="caution">
    <text evidence="2">The sequence shown here is derived from an EMBL/GenBank/DDBJ whole genome shotgun (WGS) entry which is preliminary data.</text>
</comment>
<dbReference type="Proteomes" id="UP001501083">
    <property type="component" value="Unassembled WGS sequence"/>
</dbReference>
<keyword evidence="3" id="KW-1185">Reference proteome</keyword>
<organism evidence="2 3">
    <name type="scientific">Lysobacter panacisoli</name>
    <dbReference type="NCBI Taxonomy" id="1255263"/>
    <lineage>
        <taxon>Bacteria</taxon>
        <taxon>Pseudomonadati</taxon>
        <taxon>Pseudomonadota</taxon>
        <taxon>Gammaproteobacteria</taxon>
        <taxon>Lysobacterales</taxon>
        <taxon>Lysobacteraceae</taxon>
        <taxon>Lysobacter</taxon>
    </lineage>
</organism>
<feature type="transmembrane region" description="Helical" evidence="1">
    <location>
        <begin position="352"/>
        <end position="367"/>
    </location>
</feature>
<feature type="transmembrane region" description="Helical" evidence="1">
    <location>
        <begin position="30"/>
        <end position="47"/>
    </location>
</feature>
<evidence type="ECO:0000313" key="2">
    <source>
        <dbReference type="EMBL" id="GAA5079635.1"/>
    </source>
</evidence>
<feature type="transmembrane region" description="Helical" evidence="1">
    <location>
        <begin position="102"/>
        <end position="127"/>
    </location>
</feature>
<feature type="transmembrane region" description="Helical" evidence="1">
    <location>
        <begin position="134"/>
        <end position="151"/>
    </location>
</feature>
<name>A0ABP9LJ58_9GAMM</name>
<proteinExistence type="predicted"/>
<sequence>MNLFMRASARAHRIGGWLERRFAFDSRRNVIVAALAAMGVAALVSLLRGQDSNWDLRNYHLYNAYAWLTDRIALDLAPAQMQTYFPPLIDLPYFLLAPRWPMATAALLGAWHGLAFVLVSGIAWLALAGRTDRARLAPVLGLAGCLSAVFLSELGNTMGDDTTAPLVLAALLLMLWKAASGRASTWAPWLAGVLLGLALALKLTNAIYAIALGLAVLAGPGPWKRRIAHAASLTTATVAMFALLAGPWMWRMWRTFGNPLFPQFNAWFQAPLAQPLSVADQRFLPHGIAEAVLRPLSSTADPFLISEIPMPQLVWASLYLLLVGGLCIWVVRRMHGAQPTAFDDDGNGSARMVLVFLGAAFAIWLGMFSIHRYLAVAEMLGPLAIWLLARRLLPSRWGARVAGLAIAGCVAAVLAGMWVIGWKGWGHSGWHDTAFRVEAPVMEQPSRASVLLVGDEPHSWRVPFLPPEAMYASVASNFPESPAYAQTLAQRVAQRGGPVYALMVAHVDIERERRQRKLERAESSNAWAARFGLDRGDCKLMVRLAKNRRVDLARVGTAEGVRCRLVLPPEPADTGLAALDAAAVVAAQEKLARYGFALVPDSCRRHEAFVGAEPFPYQWCKVAAVAP</sequence>
<feature type="transmembrane region" description="Helical" evidence="1">
    <location>
        <begin position="401"/>
        <end position="422"/>
    </location>
</feature>
<evidence type="ECO:0000313" key="3">
    <source>
        <dbReference type="Proteomes" id="UP001501083"/>
    </source>
</evidence>
<keyword evidence="1" id="KW-1133">Transmembrane helix</keyword>
<evidence type="ECO:0000256" key="1">
    <source>
        <dbReference type="SAM" id="Phobius"/>
    </source>
</evidence>
<feature type="transmembrane region" description="Helical" evidence="1">
    <location>
        <begin position="230"/>
        <end position="250"/>
    </location>
</feature>
<evidence type="ECO:0008006" key="4">
    <source>
        <dbReference type="Google" id="ProtNLM"/>
    </source>
</evidence>
<reference evidence="3" key="1">
    <citation type="journal article" date="2019" name="Int. J. Syst. Evol. Microbiol.">
        <title>The Global Catalogue of Microorganisms (GCM) 10K type strain sequencing project: providing services to taxonomists for standard genome sequencing and annotation.</title>
        <authorList>
            <consortium name="The Broad Institute Genomics Platform"/>
            <consortium name="The Broad Institute Genome Sequencing Center for Infectious Disease"/>
            <person name="Wu L."/>
            <person name="Ma J."/>
        </authorList>
    </citation>
    <scope>NUCLEOTIDE SEQUENCE [LARGE SCALE GENOMIC DNA]</scope>
    <source>
        <strain evidence="3">JCM 19212</strain>
    </source>
</reference>
<feature type="transmembrane region" description="Helical" evidence="1">
    <location>
        <begin position="373"/>
        <end position="389"/>
    </location>
</feature>
<dbReference type="EMBL" id="BAABKY010000004">
    <property type="protein sequence ID" value="GAA5079635.1"/>
    <property type="molecule type" value="Genomic_DNA"/>
</dbReference>
<dbReference type="RefSeq" id="WP_158982059.1">
    <property type="nucleotide sequence ID" value="NZ_BAABKY010000004.1"/>
</dbReference>
<gene>
    <name evidence="2" type="ORF">GCM10025759_27940</name>
</gene>
<accession>A0ABP9LJ58</accession>
<keyword evidence="1" id="KW-0812">Transmembrane</keyword>
<feature type="transmembrane region" description="Helical" evidence="1">
    <location>
        <begin position="313"/>
        <end position="331"/>
    </location>
</feature>
<keyword evidence="1" id="KW-0472">Membrane</keyword>
<protein>
    <recommendedName>
        <fullName evidence="4">DUF2029 domain-containing protein</fullName>
    </recommendedName>
</protein>